<dbReference type="EMBL" id="JASVWF010000002">
    <property type="protein sequence ID" value="MDL5156204.1"/>
    <property type="molecule type" value="Genomic_DNA"/>
</dbReference>
<dbReference type="Gene3D" id="2.60.120.260">
    <property type="entry name" value="Galactose-binding domain-like"/>
    <property type="match status" value="1"/>
</dbReference>
<evidence type="ECO:0000259" key="2">
    <source>
        <dbReference type="SMART" id="SM00939"/>
    </source>
</evidence>
<dbReference type="Pfam" id="PF02129">
    <property type="entry name" value="Peptidase_S15"/>
    <property type="match status" value="1"/>
</dbReference>
<dbReference type="Gene3D" id="1.10.3020.20">
    <property type="match status" value="1"/>
</dbReference>
<name>A0ABT7M6B4_9PSEU</name>
<evidence type="ECO:0000313" key="3">
    <source>
        <dbReference type="EMBL" id="MDL5156204.1"/>
    </source>
</evidence>
<evidence type="ECO:0000313" key="4">
    <source>
        <dbReference type="Proteomes" id="UP001231924"/>
    </source>
</evidence>
<protein>
    <submittedName>
        <fullName evidence="3">CocE/NonD family hydrolase</fullName>
    </submittedName>
</protein>
<dbReference type="NCBIfam" id="TIGR00976">
    <property type="entry name" value="CocE_NonD"/>
    <property type="match status" value="1"/>
</dbReference>
<organism evidence="3 4">
    <name type="scientific">Actinomycetospora termitidis</name>
    <dbReference type="NCBI Taxonomy" id="3053470"/>
    <lineage>
        <taxon>Bacteria</taxon>
        <taxon>Bacillati</taxon>
        <taxon>Actinomycetota</taxon>
        <taxon>Actinomycetes</taxon>
        <taxon>Pseudonocardiales</taxon>
        <taxon>Pseudonocardiaceae</taxon>
        <taxon>Actinomycetospora</taxon>
    </lineage>
</organism>
<dbReference type="PANTHER" id="PTHR43056:SF10">
    <property type="entry name" value="COCE_NOND FAMILY, PUTATIVE (AFU_ORTHOLOGUE AFUA_7G00600)-RELATED"/>
    <property type="match status" value="1"/>
</dbReference>
<dbReference type="InterPro" id="IPR000383">
    <property type="entry name" value="Xaa-Pro-like_dom"/>
</dbReference>
<dbReference type="Pfam" id="PF08530">
    <property type="entry name" value="PepX_C"/>
    <property type="match status" value="1"/>
</dbReference>
<dbReference type="Proteomes" id="UP001231924">
    <property type="component" value="Unassembled WGS sequence"/>
</dbReference>
<accession>A0ABT7M6B4</accession>
<keyword evidence="1 3" id="KW-0378">Hydrolase</keyword>
<feature type="domain" description="Xaa-Pro dipeptidyl-peptidase C-terminal" evidence="2">
    <location>
        <begin position="271"/>
        <end position="497"/>
    </location>
</feature>
<dbReference type="SMART" id="SM00939">
    <property type="entry name" value="PepX_C"/>
    <property type="match status" value="1"/>
</dbReference>
<dbReference type="InterPro" id="IPR029058">
    <property type="entry name" value="AB_hydrolase_fold"/>
</dbReference>
<sequence length="505" mass="56646">MQIDRDVPVPTRDGTPIVVDVFRPDDDGPVPVIASISPYGKDVHWPDRYPQYENVPHHEHMVWETPDPVWWTERGYAVLRADTRGTGASPGRLDLYGPQDAEDFHDVVEWAGTQPWSTGKVASSGISWLAMMGWRVAALQPPHLAAVIAWEGLTDFYREAAYQGGLYTRGFIDFWWARQIEPQRTGPEGDDWREVLPRHPLIDEYHRARQTDLEAITVPLLSAANWGGVQLHLRGNVEGWRRASSEHKWLVAHTGSHIDPYYADWALDLQLRFLDRFLKDQADRMDGVAPVRLAVRHGREVEWRDTTDLPVPGTQWRELHLGEGTLDWAPPVEPATVPYPATFETAPVDEPLELTGPVALRLWITAQQDDLDVLVRVHHVDADGAVLPAVGPQGQDVPMAMGWLKASHRETDPERSEPYRPWHPHCRAVPLVPGEPTLLEVEIWPTSISLAPGERLRLELVVEDSELVAMSHDHPDLSRPAVGAVVHVGGEHASHLLVPVIPDAA</sequence>
<proteinExistence type="predicted"/>
<dbReference type="InterPro" id="IPR013736">
    <property type="entry name" value="Xaa-Pro_dipept_C"/>
</dbReference>
<dbReference type="InterPro" id="IPR008979">
    <property type="entry name" value="Galactose-bd-like_sf"/>
</dbReference>
<dbReference type="Gene3D" id="3.40.50.1820">
    <property type="entry name" value="alpha/beta hydrolase"/>
    <property type="match status" value="1"/>
</dbReference>
<dbReference type="InterPro" id="IPR050585">
    <property type="entry name" value="Xaa-Pro_dipeptidyl-ppase/CocE"/>
</dbReference>
<comment type="caution">
    <text evidence="3">The sequence shown here is derived from an EMBL/GenBank/DDBJ whole genome shotgun (WGS) entry which is preliminary data.</text>
</comment>
<reference evidence="3 4" key="1">
    <citation type="submission" date="2023-06" db="EMBL/GenBank/DDBJ databases">
        <title>Actinomycetospora Odt1-22.</title>
        <authorList>
            <person name="Supong K."/>
        </authorList>
    </citation>
    <scope>NUCLEOTIDE SEQUENCE [LARGE SCALE GENOMIC DNA]</scope>
    <source>
        <strain evidence="3 4">Odt1-22</strain>
    </source>
</reference>
<evidence type="ECO:0000256" key="1">
    <source>
        <dbReference type="ARBA" id="ARBA00022801"/>
    </source>
</evidence>
<dbReference type="SUPFAM" id="SSF49785">
    <property type="entry name" value="Galactose-binding domain-like"/>
    <property type="match status" value="1"/>
</dbReference>
<dbReference type="InterPro" id="IPR005674">
    <property type="entry name" value="CocE/Ser_esterase"/>
</dbReference>
<gene>
    <name evidence="3" type="ORF">QRT03_09570</name>
</gene>
<dbReference type="RefSeq" id="WP_286052458.1">
    <property type="nucleotide sequence ID" value="NZ_JASVWF010000002.1"/>
</dbReference>
<dbReference type="SUPFAM" id="SSF53474">
    <property type="entry name" value="alpha/beta-Hydrolases"/>
    <property type="match status" value="1"/>
</dbReference>
<dbReference type="GO" id="GO:0016787">
    <property type="term" value="F:hydrolase activity"/>
    <property type="evidence" value="ECO:0007669"/>
    <property type="project" value="UniProtKB-KW"/>
</dbReference>
<dbReference type="PANTHER" id="PTHR43056">
    <property type="entry name" value="PEPTIDASE S9 PROLYL OLIGOPEPTIDASE"/>
    <property type="match status" value="1"/>
</dbReference>
<keyword evidence="4" id="KW-1185">Reference proteome</keyword>